<evidence type="ECO:0000256" key="2">
    <source>
        <dbReference type="ARBA" id="ARBA00022741"/>
    </source>
</evidence>
<dbReference type="SMART" id="SM01058">
    <property type="entry name" value="CarD_TRCF"/>
    <property type="match status" value="1"/>
</dbReference>
<dbReference type="PANTHER" id="PTHR47964">
    <property type="entry name" value="ATP-DEPENDENT DNA HELICASE HOMOLOG RECG, CHLOROPLASTIC"/>
    <property type="match status" value="1"/>
</dbReference>
<dbReference type="SUPFAM" id="SSF52540">
    <property type="entry name" value="P-loop containing nucleoside triphosphate hydrolases"/>
    <property type="match status" value="2"/>
</dbReference>
<keyword evidence="1" id="KW-0963">Cytoplasm</keyword>
<evidence type="ECO:0000256" key="6">
    <source>
        <dbReference type="ARBA" id="ARBA00022840"/>
    </source>
</evidence>
<dbReference type="GO" id="GO:0003678">
    <property type="term" value="F:DNA helicase activity"/>
    <property type="evidence" value="ECO:0007669"/>
    <property type="project" value="TreeGrafter"/>
</dbReference>
<dbReference type="AlphaFoldDB" id="A0A451D6K9"/>
<evidence type="ECO:0000256" key="8">
    <source>
        <dbReference type="ARBA" id="ARBA00023204"/>
    </source>
</evidence>
<dbReference type="Pfam" id="PF00271">
    <property type="entry name" value="Helicase_C"/>
    <property type="match status" value="1"/>
</dbReference>
<keyword evidence="6" id="KW-0067">ATP-binding</keyword>
<dbReference type="CDD" id="cd17991">
    <property type="entry name" value="DEXHc_TRCF"/>
    <property type="match status" value="1"/>
</dbReference>
<dbReference type="InterPro" id="IPR003711">
    <property type="entry name" value="CarD-like/TRCF_RID"/>
</dbReference>
<gene>
    <name evidence="11" type="primary">mfd</name>
    <name evidence="11" type="ORF">BUCICURV3402_191</name>
</gene>
<dbReference type="Pfam" id="PF02559">
    <property type="entry name" value="CarD_TRCF_RID"/>
    <property type="match status" value="1"/>
</dbReference>
<evidence type="ECO:0000256" key="5">
    <source>
        <dbReference type="ARBA" id="ARBA00022806"/>
    </source>
</evidence>
<feature type="domain" description="Helicase ATP-binding" evidence="9">
    <location>
        <begin position="162"/>
        <end position="323"/>
    </location>
</feature>
<dbReference type="GO" id="GO:0016787">
    <property type="term" value="F:hydrolase activity"/>
    <property type="evidence" value="ECO:0007669"/>
    <property type="project" value="UniProtKB-KW"/>
</dbReference>
<dbReference type="InterPro" id="IPR004576">
    <property type="entry name" value="Mfd"/>
</dbReference>
<dbReference type="InterPro" id="IPR011545">
    <property type="entry name" value="DEAD/DEAH_box_helicase_dom"/>
</dbReference>
<dbReference type="InterPro" id="IPR036101">
    <property type="entry name" value="CarD-like/TRCF_RID_sf"/>
</dbReference>
<evidence type="ECO:0000256" key="7">
    <source>
        <dbReference type="ARBA" id="ARBA00023125"/>
    </source>
</evidence>
<keyword evidence="7" id="KW-0238">DNA-binding</keyword>
<dbReference type="NCBIfam" id="TIGR00580">
    <property type="entry name" value="mfd"/>
    <property type="match status" value="1"/>
</dbReference>
<keyword evidence="8" id="KW-0234">DNA repair</keyword>
<evidence type="ECO:0000259" key="9">
    <source>
        <dbReference type="PROSITE" id="PS51192"/>
    </source>
</evidence>
<evidence type="ECO:0000256" key="1">
    <source>
        <dbReference type="ARBA" id="ARBA00022490"/>
    </source>
</evidence>
<dbReference type="Pfam" id="PF00270">
    <property type="entry name" value="DEAD"/>
    <property type="match status" value="1"/>
</dbReference>
<evidence type="ECO:0000259" key="10">
    <source>
        <dbReference type="PROSITE" id="PS51194"/>
    </source>
</evidence>
<dbReference type="Gene3D" id="2.40.10.170">
    <property type="match status" value="1"/>
</dbReference>
<dbReference type="Gene3D" id="3.40.50.300">
    <property type="entry name" value="P-loop containing nucleotide triphosphate hydrolases"/>
    <property type="match status" value="2"/>
</dbReference>
<dbReference type="SMART" id="SM00487">
    <property type="entry name" value="DEXDc"/>
    <property type="match status" value="1"/>
</dbReference>
<dbReference type="EC" id="3.6.4.-" evidence="11"/>
<dbReference type="GO" id="GO:0003684">
    <property type="term" value="F:damaged DNA binding"/>
    <property type="evidence" value="ECO:0007669"/>
    <property type="project" value="InterPro"/>
</dbReference>
<evidence type="ECO:0000256" key="3">
    <source>
        <dbReference type="ARBA" id="ARBA00022763"/>
    </source>
</evidence>
<keyword evidence="3" id="KW-0227">DNA damage</keyword>
<name>A0A451D6K9_9GAMM</name>
<accession>A0A451D6K9</accession>
<dbReference type="EMBL" id="LR217710">
    <property type="protein sequence ID" value="VFP81481.1"/>
    <property type="molecule type" value="Genomic_DNA"/>
</dbReference>
<dbReference type="InterPro" id="IPR001650">
    <property type="entry name" value="Helicase_C-like"/>
</dbReference>
<evidence type="ECO:0000313" key="11">
    <source>
        <dbReference type="EMBL" id="VFP81481.1"/>
    </source>
</evidence>
<dbReference type="InterPro" id="IPR005118">
    <property type="entry name" value="TRCF_C"/>
</dbReference>
<keyword evidence="4 11" id="KW-0378">Hydrolase</keyword>
<dbReference type="Pfam" id="PF03461">
    <property type="entry name" value="TRCF"/>
    <property type="match status" value="1"/>
</dbReference>
<evidence type="ECO:0000313" key="12">
    <source>
        <dbReference type="Proteomes" id="UP000294344"/>
    </source>
</evidence>
<keyword evidence="5" id="KW-0347">Helicase</keyword>
<dbReference type="InterPro" id="IPR037235">
    <property type="entry name" value="TRCF-like_C_D7"/>
</dbReference>
<dbReference type="SMART" id="SM00490">
    <property type="entry name" value="HELICc"/>
    <property type="match status" value="1"/>
</dbReference>
<proteinExistence type="predicted"/>
<dbReference type="PANTHER" id="PTHR47964:SF1">
    <property type="entry name" value="ATP-DEPENDENT DNA HELICASE HOMOLOG RECG, CHLOROPLASTIC"/>
    <property type="match status" value="1"/>
</dbReference>
<dbReference type="SUPFAM" id="SSF143517">
    <property type="entry name" value="TRCF domain-like"/>
    <property type="match status" value="1"/>
</dbReference>
<feature type="domain" description="Helicase C-terminal" evidence="10">
    <location>
        <begin position="344"/>
        <end position="498"/>
    </location>
</feature>
<dbReference type="GO" id="GO:0006281">
    <property type="term" value="P:DNA repair"/>
    <property type="evidence" value="ECO:0007669"/>
    <property type="project" value="UniProtKB-KW"/>
</dbReference>
<sequence>MKKKIEKKIEKNNFSKLILKKKIFQKNQLVIHIKYGIGKYIGLSTLNNKGIITEYFVIMYANQVKLYVPVTSLNLITSYIHPNILDVSLNTLGNKKWLTECKKIKKKIYDTAVQLINTKSHRSLKKGFSFKKNSFKYKNFCDQCLYAITDDQKKSVKEIIHDMKKPTPMDRLLCGDVGFGKTEVAMRAAFIALDNNKQVALLVPTTLLAQQHYDTFKNRFSEYKYKIDTYSRFTSSKKEKLIKKKIKQGLINILIGTHKILSKYLIWKNLGLLIIDEEHRFGVHHKEKIKELYINIDVLTLTATPIPRTLNMSCLGIRDMSIISTPPKKRLKIKTYVNYFNPQTIRKVILKELNRGGQVYYIYNMIKNIEEKKQYLSSLIPEAKIQISHGKIHSNDLYKIMYDFLNKKFDILLCTTIIDTGINISNVNTMIIEHADKFGLSQLHQLRGRIGRSEKQAYAFFFISNKTKINKKAEKRLNLIESFTTLGSGFTLSTYDSEIRGVGELLGENQSGHINTIGIKLYKKFLNQAIHLILKNKNKTPFKELSSQYTSVDLKLNVSAILPENYINNINTRLMYYKKLSCIKKNKELKKIKNEINNLFGKLPRYVKNLFLLTKIKILSERIGIKKIQFHIKKICIVFCKKNILNTNWLYREIIKKPKRWKILKNKLYFYKLFINDKDLLIWIKNFLQLIIEKRD</sequence>
<dbReference type="Proteomes" id="UP000294344">
    <property type="component" value="Chromosome"/>
</dbReference>
<dbReference type="PROSITE" id="PS51194">
    <property type="entry name" value="HELICASE_CTER"/>
    <property type="match status" value="1"/>
</dbReference>
<evidence type="ECO:0000256" key="4">
    <source>
        <dbReference type="ARBA" id="ARBA00022801"/>
    </source>
</evidence>
<dbReference type="PROSITE" id="PS51192">
    <property type="entry name" value="HELICASE_ATP_BIND_1"/>
    <property type="match status" value="1"/>
</dbReference>
<dbReference type="OrthoDB" id="9804325at2"/>
<dbReference type="GO" id="GO:0005524">
    <property type="term" value="F:ATP binding"/>
    <property type="evidence" value="ECO:0007669"/>
    <property type="project" value="UniProtKB-KW"/>
</dbReference>
<dbReference type="InterPro" id="IPR027417">
    <property type="entry name" value="P-loop_NTPase"/>
</dbReference>
<dbReference type="RefSeq" id="WP_154029243.1">
    <property type="nucleotide sequence ID" value="NZ_LR217710.1"/>
</dbReference>
<protein>
    <submittedName>
        <fullName evidence="11">Transcription-repair-coupling factor, partial</fullName>
        <ecNumber evidence="11">3.6.4.-</ecNumber>
    </submittedName>
</protein>
<reference evidence="11 12" key="1">
    <citation type="submission" date="2019-02" db="EMBL/GenBank/DDBJ databases">
        <authorList>
            <person name="Manzano-Marin A."/>
            <person name="Manzano-Marin A."/>
        </authorList>
    </citation>
    <scope>NUCLEOTIDE SEQUENCE [LARGE SCALE GENOMIC DNA]</scope>
    <source>
        <strain evidence="11 12">BuCicurvipes</strain>
    </source>
</reference>
<dbReference type="InterPro" id="IPR047112">
    <property type="entry name" value="RecG/Mfd"/>
</dbReference>
<dbReference type="SUPFAM" id="SSF141259">
    <property type="entry name" value="CarD-like"/>
    <property type="match status" value="1"/>
</dbReference>
<dbReference type="SMART" id="SM00982">
    <property type="entry name" value="TRCF"/>
    <property type="match status" value="1"/>
</dbReference>
<keyword evidence="2" id="KW-0547">Nucleotide-binding</keyword>
<organism evidence="11 12">
    <name type="scientific">Buchnera aphidicola</name>
    <name type="common">Cinara curvipes</name>
    <dbReference type="NCBI Taxonomy" id="2518975"/>
    <lineage>
        <taxon>Bacteria</taxon>
        <taxon>Pseudomonadati</taxon>
        <taxon>Pseudomonadota</taxon>
        <taxon>Gammaproteobacteria</taxon>
        <taxon>Enterobacterales</taxon>
        <taxon>Erwiniaceae</taxon>
        <taxon>Buchnera</taxon>
    </lineage>
</organism>
<dbReference type="InterPro" id="IPR014001">
    <property type="entry name" value="Helicase_ATP-bd"/>
</dbReference>
<dbReference type="Gene3D" id="3.90.1150.50">
    <property type="entry name" value="Transcription-repair-coupling factor, D7 domain"/>
    <property type="match status" value="1"/>
</dbReference>